<evidence type="ECO:0000256" key="1">
    <source>
        <dbReference type="SAM" id="SignalP"/>
    </source>
</evidence>
<protein>
    <submittedName>
        <fullName evidence="2">Uncharacterized protein</fullName>
    </submittedName>
</protein>
<feature type="signal peptide" evidence="1">
    <location>
        <begin position="1"/>
        <end position="17"/>
    </location>
</feature>
<keyword evidence="1" id="KW-0732">Signal</keyword>
<reference evidence="2" key="1">
    <citation type="submission" date="2019-06" db="EMBL/GenBank/DDBJ databases">
        <authorList>
            <person name="Gan P."/>
            <person name="Shirasu K."/>
        </authorList>
    </citation>
    <scope>NUCLEOTIDE SEQUENCE [LARGE SCALE GENOMIC DNA]</scope>
    <source>
        <strain evidence="2">CAD2</strain>
    </source>
</reference>
<dbReference type="AlphaFoldDB" id="A0A9P5EXR4"/>
<gene>
    <name evidence="2" type="ORF">CGCSCA2_v003917</name>
</gene>
<accession>A0A9P5EXR4</accession>
<feature type="chain" id="PRO_5040115602" evidence="1">
    <location>
        <begin position="18"/>
        <end position="354"/>
    </location>
</feature>
<dbReference type="Proteomes" id="UP000711996">
    <property type="component" value="Unassembled WGS sequence"/>
</dbReference>
<evidence type="ECO:0000313" key="3">
    <source>
        <dbReference type="Proteomes" id="UP000711996"/>
    </source>
</evidence>
<dbReference type="OrthoDB" id="4796076at2759"/>
<name>A0A9P5EXR4_COLSI</name>
<evidence type="ECO:0000313" key="2">
    <source>
        <dbReference type="EMBL" id="KAF4861927.1"/>
    </source>
</evidence>
<organism evidence="2 3">
    <name type="scientific">Colletotrichum siamense</name>
    <name type="common">Anthracnose fungus</name>
    <dbReference type="NCBI Taxonomy" id="690259"/>
    <lineage>
        <taxon>Eukaryota</taxon>
        <taxon>Fungi</taxon>
        <taxon>Dikarya</taxon>
        <taxon>Ascomycota</taxon>
        <taxon>Pezizomycotina</taxon>
        <taxon>Sordariomycetes</taxon>
        <taxon>Hypocreomycetidae</taxon>
        <taxon>Glomerellales</taxon>
        <taxon>Glomerellaceae</taxon>
        <taxon>Colletotrichum</taxon>
        <taxon>Colletotrichum gloeosporioides species complex</taxon>
    </lineage>
</organism>
<keyword evidence="3" id="KW-1185">Reference proteome</keyword>
<sequence length="354" mass="38517">MLPTWLCFHLIITTIYARDVKFTEASNADRIITSNSTRAPYHIPPATWGRLMSAPNATGHFPFQGPNLSAPYPANESTHSTPLTWAVSLDIKADISLAHTESPRLFNTSTYVSGGVLSLTPPEALIAPAFHNGTAYRHHRTWKVCAFSIAPPIPWTPDTQREMHDAGDCQAVRSHACVAWLTSAIQSEFMDRFVKPAFANDAACPVITMLDGPCAMSSWVQGYEIALDRETHAMFAPWGDGQAVPDDVIPYVNGSAVFQWASDWGEKGNLTAYHQDTGFFWPMFVAFGFNETWIAREANASNASLPQPPLVSFVCARAQTAAVGSEIPESGGAVGGMVSWGVMGLPATFPVWLL</sequence>
<proteinExistence type="predicted"/>
<comment type="caution">
    <text evidence="2">The sequence shown here is derived from an EMBL/GenBank/DDBJ whole genome shotgun (WGS) entry which is preliminary data.</text>
</comment>
<dbReference type="EMBL" id="QPMT01000009">
    <property type="protein sequence ID" value="KAF4861927.1"/>
    <property type="molecule type" value="Genomic_DNA"/>
</dbReference>